<dbReference type="InterPro" id="IPR002848">
    <property type="entry name" value="Translin_fam"/>
</dbReference>
<dbReference type="SUPFAM" id="SSF74784">
    <property type="entry name" value="Translin"/>
    <property type="match status" value="1"/>
</dbReference>
<dbReference type="Proteomes" id="UP000236248">
    <property type="component" value="Chromosome NCAV"/>
</dbReference>
<proteinExistence type="predicted"/>
<reference evidence="3" key="1">
    <citation type="submission" date="2018-01" db="EMBL/GenBank/DDBJ databases">
        <authorList>
            <person name="Kerou L M."/>
        </authorList>
    </citation>
    <scope>NUCLEOTIDE SEQUENCE [LARGE SCALE GENOMIC DNA]</scope>
    <source>
        <strain evidence="3">SCU2</strain>
    </source>
</reference>
<dbReference type="KEGG" id="ncv:NCAV_0322"/>
<keyword evidence="3" id="KW-1185">Reference proteome</keyword>
<dbReference type="Pfam" id="PF01997">
    <property type="entry name" value="Translin"/>
    <property type="match status" value="1"/>
</dbReference>
<evidence type="ECO:0000256" key="1">
    <source>
        <dbReference type="SAM" id="MobiDB-lite"/>
    </source>
</evidence>
<dbReference type="RefSeq" id="WP_103287678.1">
    <property type="nucleotide sequence ID" value="NZ_LT981265.1"/>
</dbReference>
<protein>
    <submittedName>
        <fullName evidence="2">RNA-binding protein</fullName>
    </submittedName>
</protein>
<dbReference type="InterPro" id="IPR036081">
    <property type="entry name" value="Translin_sf"/>
</dbReference>
<organism evidence="2 3">
    <name type="scientific">Candidatus Nitrosocaldus cavascurensis</name>
    <dbReference type="NCBI Taxonomy" id="2058097"/>
    <lineage>
        <taxon>Archaea</taxon>
        <taxon>Nitrososphaerota</taxon>
        <taxon>Nitrososphaeria</taxon>
        <taxon>Candidatus Nitrosocaldales</taxon>
        <taxon>Candidatus Nitrosocaldaceae</taxon>
        <taxon>Candidatus Nitrosocaldus</taxon>
    </lineage>
</organism>
<gene>
    <name evidence="2" type="ORF">NCAV_0322</name>
</gene>
<accession>A0A2K5APF4</accession>
<dbReference type="GeneID" id="41594419"/>
<evidence type="ECO:0000313" key="2">
    <source>
        <dbReference type="EMBL" id="SPC33516.1"/>
    </source>
</evidence>
<evidence type="ECO:0000313" key="3">
    <source>
        <dbReference type="Proteomes" id="UP000236248"/>
    </source>
</evidence>
<dbReference type="CDD" id="cd14820">
    <property type="entry name" value="TRAX"/>
    <property type="match status" value="1"/>
</dbReference>
<dbReference type="AlphaFoldDB" id="A0A2K5APF4"/>
<sequence length="237" mass="27164">MGDVDYLKEPLDRIMEMLKAIEERRERLIKGTRDVVMLCSKAIVNIHASDLNTAGEQIVRAANMMDELKHVAEEYPNLQAYLVGAEAELVEARALYSIVREHRVPIIDGLSMTSMKAYLLGLLDCIGELKRQVYDRVREGKGSDALRLFSMMEALYAMLLPFSAYDNIVQGVKRKVDVARILIEDVRAMLTEEVRRSSMLEVMQRMEMMVEKEKSIGVGREEKEESNKEKRMEEGDE</sequence>
<name>A0A2K5APF4_9ARCH</name>
<dbReference type="GO" id="GO:0043565">
    <property type="term" value="F:sequence-specific DNA binding"/>
    <property type="evidence" value="ECO:0007669"/>
    <property type="project" value="InterPro"/>
</dbReference>
<dbReference type="Gene3D" id="1.20.58.2140">
    <property type="match status" value="1"/>
</dbReference>
<feature type="region of interest" description="Disordered" evidence="1">
    <location>
        <begin position="213"/>
        <end position="237"/>
    </location>
</feature>
<dbReference type="EMBL" id="LT981265">
    <property type="protein sequence ID" value="SPC33516.1"/>
    <property type="molecule type" value="Genomic_DNA"/>
</dbReference>